<gene>
    <name evidence="1" type="ORF">niasHT_028658</name>
</gene>
<proteinExistence type="predicted"/>
<protein>
    <submittedName>
        <fullName evidence="1">Uncharacterized protein</fullName>
    </submittedName>
</protein>
<evidence type="ECO:0000313" key="2">
    <source>
        <dbReference type="Proteomes" id="UP001620626"/>
    </source>
</evidence>
<reference evidence="1 2" key="1">
    <citation type="submission" date="2024-10" db="EMBL/GenBank/DDBJ databases">
        <authorList>
            <person name="Kim D."/>
        </authorList>
    </citation>
    <scope>NUCLEOTIDE SEQUENCE [LARGE SCALE GENOMIC DNA]</scope>
    <source>
        <strain evidence="1">BH-2024</strain>
    </source>
</reference>
<dbReference type="EMBL" id="JBICBT010000864">
    <property type="protein sequence ID" value="KAL3096422.1"/>
    <property type="molecule type" value="Genomic_DNA"/>
</dbReference>
<accession>A0ABD2K0K4</accession>
<organism evidence="1 2">
    <name type="scientific">Heterodera trifolii</name>
    <dbReference type="NCBI Taxonomy" id="157864"/>
    <lineage>
        <taxon>Eukaryota</taxon>
        <taxon>Metazoa</taxon>
        <taxon>Ecdysozoa</taxon>
        <taxon>Nematoda</taxon>
        <taxon>Chromadorea</taxon>
        <taxon>Rhabditida</taxon>
        <taxon>Tylenchina</taxon>
        <taxon>Tylenchomorpha</taxon>
        <taxon>Tylenchoidea</taxon>
        <taxon>Heteroderidae</taxon>
        <taxon>Heteroderinae</taxon>
        <taxon>Heterodera</taxon>
    </lineage>
</organism>
<keyword evidence="2" id="KW-1185">Reference proteome</keyword>
<sequence length="95" mass="10982">MSELYLALQGEQCYYTVPSIHKGFNVKNVPFECPSFSIALEQQLQQIVDFSGCVKAIETWKAEHMYNRMDCLDLTEADRMRREVRGKAGINKLTF</sequence>
<dbReference type="AlphaFoldDB" id="A0ABD2K0K4"/>
<dbReference type="Proteomes" id="UP001620626">
    <property type="component" value="Unassembled WGS sequence"/>
</dbReference>
<comment type="caution">
    <text evidence="1">The sequence shown here is derived from an EMBL/GenBank/DDBJ whole genome shotgun (WGS) entry which is preliminary data.</text>
</comment>
<evidence type="ECO:0000313" key="1">
    <source>
        <dbReference type="EMBL" id="KAL3096422.1"/>
    </source>
</evidence>
<name>A0ABD2K0K4_9BILA</name>